<gene>
    <name evidence="1" type="ORF">An16g06910</name>
</gene>
<sequence length="321" mass="34422">MGQITGLGTFGCRFRRILARSVGGWECETPILPSHTECISLGGFGAGVDGVTQTSRFVVVMDDKSGGLDEVNVWWSGYECLQGQVDTSESSMMWTPGSSMGAGSLKTFAGGALPVAPRQRSRDEENESREVVDVALGRRSPSGPIPRISVLGESWMPSVAETGWIQTFTSYEGIAIVYSSQGVIIQYCGGGGRQAGKQGVAKSRTRMLPSLAWTCGSPHRQTKHTPIIVVMGSQTPPDSTTLAYVGFAKVARQKGSEIMHPYSIQYATSNPGRKYLLSIQRIRRYPGSEQASAVSQSIPFPKVFALASLVHALGSMHLAAK</sequence>
<reference evidence="1" key="2">
    <citation type="submission" date="2025-08" db="UniProtKB">
        <authorList>
            <consortium name="RefSeq"/>
        </authorList>
    </citation>
    <scope>IDENTIFICATION</scope>
</reference>
<accession>A0AAJ8BXR2</accession>
<dbReference type="RefSeq" id="XP_059604888.1">
    <property type="nucleotide sequence ID" value="XM_059745248.1"/>
</dbReference>
<organism evidence="1">
    <name type="scientific">Aspergillus niger</name>
    <dbReference type="NCBI Taxonomy" id="5061"/>
    <lineage>
        <taxon>Eukaryota</taxon>
        <taxon>Fungi</taxon>
        <taxon>Dikarya</taxon>
        <taxon>Ascomycota</taxon>
        <taxon>Pezizomycotina</taxon>
        <taxon>Eurotiomycetes</taxon>
        <taxon>Eurotiomycetidae</taxon>
        <taxon>Eurotiales</taxon>
        <taxon>Aspergillaceae</taxon>
        <taxon>Aspergillus</taxon>
        <taxon>Aspergillus subgen. Circumdati</taxon>
    </lineage>
</organism>
<dbReference type="VEuPathDB" id="FungiDB:An16g06910"/>
<dbReference type="KEGG" id="ang:An16g06910"/>
<evidence type="ECO:0000313" key="1">
    <source>
        <dbReference type="RefSeq" id="XP_059604888.1"/>
    </source>
</evidence>
<proteinExistence type="predicted"/>
<dbReference type="GeneID" id="84593485"/>
<name>A0AAJ8BXR2_ASPNG</name>
<reference evidence="1" key="1">
    <citation type="submission" date="2025-02" db="EMBL/GenBank/DDBJ databases">
        <authorList>
            <consortium name="NCBI Genome Project"/>
        </authorList>
    </citation>
    <scope>NUCLEOTIDE SEQUENCE</scope>
</reference>
<protein>
    <submittedName>
        <fullName evidence="1">Uncharacterized protein</fullName>
    </submittedName>
</protein>
<dbReference type="AlphaFoldDB" id="A0AAJ8BXR2"/>